<sequence length="84" mass="9601">MMLPFDVISGVLLLEALLNENIINQGQYDRIDKHFDDLRNNLNYTLVITSELTDFIDESQYINAINLVKSKCPLTPGHAFYLAI</sequence>
<protein>
    <submittedName>
        <fullName evidence="1">Uncharacterized protein</fullName>
    </submittedName>
</protein>
<name>A0A6J5MGI6_9CAUD</name>
<accession>A0A6J5MGI6</accession>
<proteinExistence type="predicted"/>
<evidence type="ECO:0000313" key="1">
    <source>
        <dbReference type="EMBL" id="CAB4144957.1"/>
    </source>
</evidence>
<gene>
    <name evidence="1" type="ORF">UFOVP467_17</name>
    <name evidence="2" type="ORF">UFOVP657_17</name>
</gene>
<dbReference type="EMBL" id="LR796441">
    <property type="protein sequence ID" value="CAB4144957.1"/>
    <property type="molecule type" value="Genomic_DNA"/>
</dbReference>
<dbReference type="EMBL" id="LR796634">
    <property type="protein sequence ID" value="CAB4155742.1"/>
    <property type="molecule type" value="Genomic_DNA"/>
</dbReference>
<reference evidence="1" key="1">
    <citation type="submission" date="2020-04" db="EMBL/GenBank/DDBJ databases">
        <authorList>
            <person name="Chiriac C."/>
            <person name="Salcher M."/>
            <person name="Ghai R."/>
            <person name="Kavagutti S V."/>
        </authorList>
    </citation>
    <scope>NUCLEOTIDE SEQUENCE</scope>
</reference>
<evidence type="ECO:0000313" key="2">
    <source>
        <dbReference type="EMBL" id="CAB4155742.1"/>
    </source>
</evidence>
<organism evidence="1">
    <name type="scientific">uncultured Caudovirales phage</name>
    <dbReference type="NCBI Taxonomy" id="2100421"/>
    <lineage>
        <taxon>Viruses</taxon>
        <taxon>Duplodnaviria</taxon>
        <taxon>Heunggongvirae</taxon>
        <taxon>Uroviricota</taxon>
        <taxon>Caudoviricetes</taxon>
        <taxon>Peduoviridae</taxon>
        <taxon>Maltschvirus</taxon>
        <taxon>Maltschvirus maltsch</taxon>
    </lineage>
</organism>